<evidence type="ECO:0008006" key="5">
    <source>
        <dbReference type="Google" id="ProtNLM"/>
    </source>
</evidence>
<evidence type="ECO:0000313" key="2">
    <source>
        <dbReference type="EMBL" id="SZX72378.1"/>
    </source>
</evidence>
<feature type="region of interest" description="Disordered" evidence="1">
    <location>
        <begin position="73"/>
        <end position="106"/>
    </location>
</feature>
<gene>
    <name evidence="2" type="ORF">BQ4739_LOCUS12559</name>
    <name evidence="3" type="ORF">BQ4739_LOCUS18805</name>
</gene>
<feature type="compositionally biased region" description="Low complexity" evidence="1">
    <location>
        <begin position="134"/>
        <end position="144"/>
    </location>
</feature>
<sequence length="324" mass="34480">MSEYGSVDLAEVSVRQVISSAIKCSLAVPLHPWSAEYVVESVLSELTAPSSSNNNSSDDAGIGNAAAVNVTEAAQPVSSKRNNSRAAAAAEPAGSSQARNSSSSSSTVRLLPEFAALLEDYNAAAASGSEEPSTGKSDGAAAAGSRRRSRNHSSTSSKGVAETAATDVQVQQLQAMFSQLLYEEYQQVEEEDVAAFCSKLLAELSGLAQAALQAAADGDEQGLCALCGRDMPLTKHHLIPRDVHKEFKKRGYSSDQLQAGLMVCRPCHSAIHRAVPDNKQLAAHYSTAEALSQHEEVAKFAAWARRQRVTSKVDVSSKHFKYRR</sequence>
<reference evidence="2 4" key="1">
    <citation type="submission" date="2016-10" db="EMBL/GenBank/DDBJ databases">
        <authorList>
            <person name="Cai Z."/>
        </authorList>
    </citation>
    <scope>NUCLEOTIDE SEQUENCE [LARGE SCALE GENOMIC DNA]</scope>
</reference>
<dbReference type="STRING" id="3088.A0A383W3Z1"/>
<dbReference type="EMBL" id="FNXT01001131">
    <property type="protein sequence ID" value="SZX72378.1"/>
    <property type="molecule type" value="Genomic_DNA"/>
</dbReference>
<feature type="region of interest" description="Disordered" evidence="1">
    <location>
        <begin position="125"/>
        <end position="163"/>
    </location>
</feature>
<dbReference type="InterPro" id="IPR003615">
    <property type="entry name" value="HNH_nuc"/>
</dbReference>
<dbReference type="PANTHER" id="PTHR37827:SF1">
    <property type="entry name" value="HNH DOMAIN-CONTAINING PROTEIN"/>
    <property type="match status" value="1"/>
</dbReference>
<evidence type="ECO:0000256" key="1">
    <source>
        <dbReference type="SAM" id="MobiDB-lite"/>
    </source>
</evidence>
<dbReference type="PANTHER" id="PTHR37827">
    <property type="entry name" value="TUDOR DOMAIN-CONTAINING PROTEIN"/>
    <property type="match status" value="1"/>
</dbReference>
<dbReference type="CDD" id="cd00085">
    <property type="entry name" value="HNHc"/>
    <property type="match status" value="1"/>
</dbReference>
<proteinExistence type="predicted"/>
<feature type="compositionally biased region" description="Low complexity" evidence="1">
    <location>
        <begin position="78"/>
        <end position="106"/>
    </location>
</feature>
<organism evidence="2 4">
    <name type="scientific">Tetradesmus obliquus</name>
    <name type="common">Green alga</name>
    <name type="synonym">Acutodesmus obliquus</name>
    <dbReference type="NCBI Taxonomy" id="3088"/>
    <lineage>
        <taxon>Eukaryota</taxon>
        <taxon>Viridiplantae</taxon>
        <taxon>Chlorophyta</taxon>
        <taxon>core chlorophytes</taxon>
        <taxon>Chlorophyceae</taxon>
        <taxon>CS clade</taxon>
        <taxon>Sphaeropleales</taxon>
        <taxon>Scenedesmaceae</taxon>
        <taxon>Tetradesmus</taxon>
    </lineage>
</organism>
<dbReference type="Proteomes" id="UP000256970">
    <property type="component" value="Unassembled WGS sequence"/>
</dbReference>
<accession>A0A383W3Z1</accession>
<keyword evidence="4" id="KW-1185">Reference proteome</keyword>
<evidence type="ECO:0000313" key="3">
    <source>
        <dbReference type="EMBL" id="SZX78527.1"/>
    </source>
</evidence>
<dbReference type="AlphaFoldDB" id="A0A383W3Z1"/>
<dbReference type="EMBL" id="FNXT01001323">
    <property type="protein sequence ID" value="SZX78527.1"/>
    <property type="molecule type" value="Genomic_DNA"/>
</dbReference>
<name>A0A383W3Z1_TETOB</name>
<evidence type="ECO:0000313" key="4">
    <source>
        <dbReference type="Proteomes" id="UP000256970"/>
    </source>
</evidence>
<protein>
    <recommendedName>
        <fullName evidence="5">HNH domain-containing protein</fullName>
    </recommendedName>
</protein>